<dbReference type="HOGENOM" id="CLU_080664_3_0_9"/>
<dbReference type="Proteomes" id="UP000008467">
    <property type="component" value="Chromosome"/>
</dbReference>
<dbReference type="Gene3D" id="3.30.70.100">
    <property type="match status" value="1"/>
</dbReference>
<dbReference type="KEGG" id="cle:Clole_3876"/>
<reference evidence="2 3" key="1">
    <citation type="journal article" date="2011" name="J. Bacteriol.">
        <title>Complete genome sequence of the cellulose-degrading bacterium Cellulosilyticum lentocellum.</title>
        <authorList>
            <consortium name="US DOE Joint Genome Institute"/>
            <person name="Miller D.A."/>
            <person name="Suen G."/>
            <person name="Bruce D."/>
            <person name="Copeland A."/>
            <person name="Cheng J.F."/>
            <person name="Detter C."/>
            <person name="Goodwin L.A."/>
            <person name="Han C.S."/>
            <person name="Hauser L.J."/>
            <person name="Land M.L."/>
            <person name="Lapidus A."/>
            <person name="Lucas S."/>
            <person name="Meincke L."/>
            <person name="Pitluck S."/>
            <person name="Tapia R."/>
            <person name="Teshima H."/>
            <person name="Woyke T."/>
            <person name="Fox B.G."/>
            <person name="Angert E.R."/>
            <person name="Currie C.R."/>
        </authorList>
    </citation>
    <scope>NUCLEOTIDE SEQUENCE [LARGE SCALE GENOMIC DNA]</scope>
    <source>
        <strain evidence="3">ATCC 49066 / DSM 5427 / NCIMB 11756 / RHM5</strain>
    </source>
</reference>
<dbReference type="PANTHER" id="PTHR37832:SF1">
    <property type="entry name" value="STRESS-RESPONSE A_B BARREL DOMAIN-CONTAINING PROTEIN"/>
    <property type="match status" value="1"/>
</dbReference>
<dbReference type="SMART" id="SM00886">
    <property type="entry name" value="Dabb"/>
    <property type="match status" value="1"/>
</dbReference>
<dbReference type="RefSeq" id="WP_013658830.1">
    <property type="nucleotide sequence ID" value="NC_015275.1"/>
</dbReference>
<organism evidence="2 3">
    <name type="scientific">Cellulosilyticum lentocellum (strain ATCC 49066 / DSM 5427 / NCIMB 11756 / RHM5)</name>
    <name type="common">Clostridium lentocellum</name>
    <dbReference type="NCBI Taxonomy" id="642492"/>
    <lineage>
        <taxon>Bacteria</taxon>
        <taxon>Bacillati</taxon>
        <taxon>Bacillota</taxon>
        <taxon>Clostridia</taxon>
        <taxon>Lachnospirales</taxon>
        <taxon>Cellulosilyticaceae</taxon>
        <taxon>Cellulosilyticum</taxon>
    </lineage>
</organism>
<dbReference type="PROSITE" id="PS51502">
    <property type="entry name" value="S_R_A_B_BARREL"/>
    <property type="match status" value="1"/>
</dbReference>
<dbReference type="Pfam" id="PF07876">
    <property type="entry name" value="Dabb"/>
    <property type="match status" value="1"/>
</dbReference>
<sequence>MIKHIVAWNFIEGLSNADKHVNAEKIKQELEGLKLLIPGIISMKVVTEPLKTGDFDFILISEFESEEALASYQTHKEHQRISQFGRSILCNRKCIDFQMESE</sequence>
<dbReference type="EMBL" id="CP002582">
    <property type="protein sequence ID" value="ADZ85556.1"/>
    <property type="molecule type" value="Genomic_DNA"/>
</dbReference>
<dbReference type="STRING" id="642492.Clole_3876"/>
<dbReference type="AlphaFoldDB" id="F2JJG1"/>
<evidence type="ECO:0000313" key="2">
    <source>
        <dbReference type="EMBL" id="ADZ85556.1"/>
    </source>
</evidence>
<dbReference type="InterPro" id="IPR011008">
    <property type="entry name" value="Dimeric_a/b-barrel"/>
</dbReference>
<proteinExistence type="predicted"/>
<gene>
    <name evidence="2" type="ordered locus">Clole_3876</name>
</gene>
<keyword evidence="3" id="KW-1185">Reference proteome</keyword>
<protein>
    <submittedName>
        <fullName evidence="2">Stress responsive alpha-beta barrel domain-containing protein</fullName>
    </submittedName>
</protein>
<evidence type="ECO:0000259" key="1">
    <source>
        <dbReference type="PROSITE" id="PS51502"/>
    </source>
</evidence>
<accession>F2JJG1</accession>
<dbReference type="PANTHER" id="PTHR37832">
    <property type="entry name" value="BLL2683 PROTEIN"/>
    <property type="match status" value="1"/>
</dbReference>
<name>F2JJG1_CELLD</name>
<dbReference type="SUPFAM" id="SSF54909">
    <property type="entry name" value="Dimeric alpha+beta barrel"/>
    <property type="match status" value="1"/>
</dbReference>
<evidence type="ECO:0000313" key="3">
    <source>
        <dbReference type="Proteomes" id="UP000008467"/>
    </source>
</evidence>
<feature type="domain" description="Stress-response A/B barrel" evidence="1">
    <location>
        <begin position="2"/>
        <end position="97"/>
    </location>
</feature>
<dbReference type="InterPro" id="IPR013097">
    <property type="entry name" value="Dabb"/>
</dbReference>